<dbReference type="InterPro" id="IPR039859">
    <property type="entry name" value="PFA4/ZDH16/20/ERF2-like"/>
</dbReference>
<gene>
    <name evidence="9" type="ORF">QYM36_003948</name>
</gene>
<name>A0AA88I8H5_ARTSF</name>
<dbReference type="EMBL" id="JAVRJZ010000006">
    <property type="protein sequence ID" value="KAK2721806.1"/>
    <property type="molecule type" value="Genomic_DNA"/>
</dbReference>
<evidence type="ECO:0000256" key="2">
    <source>
        <dbReference type="ARBA" id="ARBA00022679"/>
    </source>
</evidence>
<comment type="caution">
    <text evidence="9">The sequence shown here is derived from an EMBL/GenBank/DDBJ whole genome shotgun (WGS) entry which is preliminary data.</text>
</comment>
<feature type="transmembrane region" description="Helical" evidence="7">
    <location>
        <begin position="50"/>
        <end position="76"/>
    </location>
</feature>
<dbReference type="GO" id="GO:0016020">
    <property type="term" value="C:membrane"/>
    <property type="evidence" value="ECO:0007669"/>
    <property type="project" value="UniProtKB-SubCell"/>
</dbReference>
<feature type="transmembrane region" description="Helical" evidence="7">
    <location>
        <begin position="21"/>
        <end position="44"/>
    </location>
</feature>
<dbReference type="GO" id="GO:0019706">
    <property type="term" value="F:protein-cysteine S-palmitoyltransferase activity"/>
    <property type="evidence" value="ECO:0007669"/>
    <property type="project" value="UniProtKB-EC"/>
</dbReference>
<evidence type="ECO:0000256" key="6">
    <source>
        <dbReference type="ARBA" id="ARBA00023315"/>
    </source>
</evidence>
<evidence type="ECO:0000256" key="3">
    <source>
        <dbReference type="ARBA" id="ARBA00022692"/>
    </source>
</evidence>
<evidence type="ECO:0000256" key="1">
    <source>
        <dbReference type="ARBA" id="ARBA00004141"/>
    </source>
</evidence>
<keyword evidence="5 7" id="KW-0472">Membrane</keyword>
<evidence type="ECO:0000256" key="7">
    <source>
        <dbReference type="RuleBase" id="RU079119"/>
    </source>
</evidence>
<feature type="transmembrane region" description="Helical" evidence="7">
    <location>
        <begin position="197"/>
        <end position="217"/>
    </location>
</feature>
<dbReference type="PROSITE" id="PS50216">
    <property type="entry name" value="DHHC"/>
    <property type="match status" value="1"/>
</dbReference>
<keyword evidence="2 7" id="KW-0808">Transferase</keyword>
<dbReference type="AlphaFoldDB" id="A0AA88I8H5"/>
<accession>A0AA88I8H5</accession>
<evidence type="ECO:0000313" key="9">
    <source>
        <dbReference type="EMBL" id="KAK2721806.1"/>
    </source>
</evidence>
<dbReference type="PANTHER" id="PTHR12246">
    <property type="entry name" value="PALMITOYLTRANSFERASE ZDHHC16"/>
    <property type="match status" value="1"/>
</dbReference>
<protein>
    <recommendedName>
        <fullName evidence="7">Palmitoyltransferase</fullName>
        <ecNumber evidence="7">2.3.1.225</ecNumber>
    </recommendedName>
</protein>
<dbReference type="InterPro" id="IPR001594">
    <property type="entry name" value="Palmitoyltrfase_DHHC"/>
</dbReference>
<proteinExistence type="inferred from homology"/>
<evidence type="ECO:0000256" key="5">
    <source>
        <dbReference type="ARBA" id="ARBA00023136"/>
    </source>
</evidence>
<keyword evidence="3 7" id="KW-0812">Transmembrane</keyword>
<evidence type="ECO:0000256" key="4">
    <source>
        <dbReference type="ARBA" id="ARBA00022989"/>
    </source>
</evidence>
<feature type="domain" description="Palmitoyltransferase DHHC" evidence="8">
    <location>
        <begin position="98"/>
        <end position="233"/>
    </location>
</feature>
<dbReference type="EC" id="2.3.1.225" evidence="7"/>
<comment type="similarity">
    <text evidence="7">Belongs to the DHHC palmitoyltransferase family.</text>
</comment>
<dbReference type="Pfam" id="PF01529">
    <property type="entry name" value="DHHC"/>
    <property type="match status" value="1"/>
</dbReference>
<keyword evidence="4 7" id="KW-1133">Transmembrane helix</keyword>
<comment type="catalytic activity">
    <reaction evidence="7">
        <text>L-cysteinyl-[protein] + hexadecanoyl-CoA = S-hexadecanoyl-L-cysteinyl-[protein] + CoA</text>
        <dbReference type="Rhea" id="RHEA:36683"/>
        <dbReference type="Rhea" id="RHEA-COMP:10131"/>
        <dbReference type="Rhea" id="RHEA-COMP:11032"/>
        <dbReference type="ChEBI" id="CHEBI:29950"/>
        <dbReference type="ChEBI" id="CHEBI:57287"/>
        <dbReference type="ChEBI" id="CHEBI:57379"/>
        <dbReference type="ChEBI" id="CHEBI:74151"/>
        <dbReference type="EC" id="2.3.1.225"/>
    </reaction>
</comment>
<reference evidence="9" key="1">
    <citation type="submission" date="2023-07" db="EMBL/GenBank/DDBJ databases">
        <title>Chromosome-level genome assembly of Artemia franciscana.</title>
        <authorList>
            <person name="Jo E."/>
        </authorList>
    </citation>
    <scope>NUCLEOTIDE SEQUENCE</scope>
    <source>
        <tissue evidence="9">Whole body</tissue>
    </source>
</reference>
<organism evidence="9 10">
    <name type="scientific">Artemia franciscana</name>
    <name type="common">Brine shrimp</name>
    <name type="synonym">Artemia sanfranciscana</name>
    <dbReference type="NCBI Taxonomy" id="6661"/>
    <lineage>
        <taxon>Eukaryota</taxon>
        <taxon>Metazoa</taxon>
        <taxon>Ecdysozoa</taxon>
        <taxon>Arthropoda</taxon>
        <taxon>Crustacea</taxon>
        <taxon>Branchiopoda</taxon>
        <taxon>Anostraca</taxon>
        <taxon>Artemiidae</taxon>
        <taxon>Artemia</taxon>
    </lineage>
</organism>
<sequence>MDKSPWRKNFIPRVMSDIGAVVFLFAMIPAVYIFEIGVVFPIFFKDSPSWLLYFHNVLGTFALINVLGNYIGCVMVETSIRNVMMPAQIPENNAGWFVCASCESIVPPRSRHCYICRTCILKKEHHCVFTGYCVGHKNHRYFILFLTYMWISTLYASYLNHHFVWSLIGEVTWKHLIRIIMPAAVIVLGFDASLTQVYIFFYSVTIVGLMFVSVLLYQQIQLVITGVTTREKSMKVQIYSRNKMENIKEVLGEKWYLAMFIPFIESKLPRDGVFWDRWIISDKALDDNKSF</sequence>
<evidence type="ECO:0000313" key="10">
    <source>
        <dbReference type="Proteomes" id="UP001187531"/>
    </source>
</evidence>
<comment type="domain">
    <text evidence="7">The DHHC domain is required for palmitoyltransferase activity.</text>
</comment>
<keyword evidence="6 7" id="KW-0012">Acyltransferase</keyword>
<evidence type="ECO:0000259" key="8">
    <source>
        <dbReference type="Pfam" id="PF01529"/>
    </source>
</evidence>
<feature type="transmembrane region" description="Helical" evidence="7">
    <location>
        <begin position="141"/>
        <end position="159"/>
    </location>
</feature>
<keyword evidence="10" id="KW-1185">Reference proteome</keyword>
<comment type="subcellular location">
    <subcellularLocation>
        <location evidence="1">Membrane</location>
        <topology evidence="1">Multi-pass membrane protein</topology>
    </subcellularLocation>
</comment>
<dbReference type="Proteomes" id="UP001187531">
    <property type="component" value="Unassembled WGS sequence"/>
</dbReference>